<evidence type="ECO:0000313" key="1">
    <source>
        <dbReference type="EMBL" id="KAH0567049.1"/>
    </source>
</evidence>
<reference evidence="1 2" key="1">
    <citation type="journal article" date="2021" name="J. Hered.">
        <title>A chromosome-level genome assembly of the parasitoid wasp, Cotesia glomerata (Hymenoptera: Braconidae).</title>
        <authorList>
            <person name="Pinto B.J."/>
            <person name="Weis J.J."/>
            <person name="Gamble T."/>
            <person name="Ode P.J."/>
            <person name="Paul R."/>
            <person name="Zaspel J.M."/>
        </authorList>
    </citation>
    <scope>NUCLEOTIDE SEQUENCE [LARGE SCALE GENOMIC DNA]</scope>
    <source>
        <strain evidence="1">CgM1</strain>
    </source>
</reference>
<evidence type="ECO:0000313" key="2">
    <source>
        <dbReference type="Proteomes" id="UP000826195"/>
    </source>
</evidence>
<protein>
    <submittedName>
        <fullName evidence="1">Uncharacterized protein</fullName>
    </submittedName>
</protein>
<proteinExistence type="predicted"/>
<accession>A0AAV7IQ97</accession>
<comment type="caution">
    <text evidence="1">The sequence shown here is derived from an EMBL/GenBank/DDBJ whole genome shotgun (WGS) entry which is preliminary data.</text>
</comment>
<gene>
    <name evidence="1" type="ORF">KQX54_006354</name>
</gene>
<keyword evidence="2" id="KW-1185">Reference proteome</keyword>
<sequence length="121" mass="13953">MYKKNRMKGVINKYRKRYCTTKHHRNVEEGYTLLYSERAQNADLGPINVALLWELEQHQLFDRNPKIETKLSTSSYPHNIELLSCLNGPLASSALDSQLEGVSIIQFQFWPIASTEPTEPT</sequence>
<organism evidence="1 2">
    <name type="scientific">Cotesia glomerata</name>
    <name type="common">Lepidopteran parasitic wasp</name>
    <name type="synonym">Apanteles glomeratus</name>
    <dbReference type="NCBI Taxonomy" id="32391"/>
    <lineage>
        <taxon>Eukaryota</taxon>
        <taxon>Metazoa</taxon>
        <taxon>Ecdysozoa</taxon>
        <taxon>Arthropoda</taxon>
        <taxon>Hexapoda</taxon>
        <taxon>Insecta</taxon>
        <taxon>Pterygota</taxon>
        <taxon>Neoptera</taxon>
        <taxon>Endopterygota</taxon>
        <taxon>Hymenoptera</taxon>
        <taxon>Apocrita</taxon>
        <taxon>Ichneumonoidea</taxon>
        <taxon>Braconidae</taxon>
        <taxon>Microgastrinae</taxon>
        <taxon>Cotesia</taxon>
    </lineage>
</organism>
<dbReference type="EMBL" id="JAHXZJ010000001">
    <property type="protein sequence ID" value="KAH0567049.1"/>
    <property type="molecule type" value="Genomic_DNA"/>
</dbReference>
<dbReference type="AlphaFoldDB" id="A0AAV7IQ97"/>
<name>A0AAV7IQ97_COTGL</name>
<dbReference type="Proteomes" id="UP000826195">
    <property type="component" value="Unassembled WGS sequence"/>
</dbReference>